<accession>A0A913ZC99</accession>
<organism evidence="2 3">
    <name type="scientific">Patiria miniata</name>
    <name type="common">Bat star</name>
    <name type="synonym">Asterina miniata</name>
    <dbReference type="NCBI Taxonomy" id="46514"/>
    <lineage>
        <taxon>Eukaryota</taxon>
        <taxon>Metazoa</taxon>
        <taxon>Echinodermata</taxon>
        <taxon>Eleutherozoa</taxon>
        <taxon>Asterozoa</taxon>
        <taxon>Asteroidea</taxon>
        <taxon>Valvatacea</taxon>
        <taxon>Valvatida</taxon>
        <taxon>Asterinidae</taxon>
        <taxon>Patiria</taxon>
    </lineage>
</organism>
<feature type="compositionally biased region" description="Polar residues" evidence="1">
    <location>
        <begin position="369"/>
        <end position="382"/>
    </location>
</feature>
<reference evidence="2" key="1">
    <citation type="submission" date="2022-11" db="UniProtKB">
        <authorList>
            <consortium name="EnsemblMetazoa"/>
        </authorList>
    </citation>
    <scope>IDENTIFICATION</scope>
</reference>
<keyword evidence="3" id="KW-1185">Reference proteome</keyword>
<dbReference type="OMA" id="KMKVNVW"/>
<feature type="region of interest" description="Disordered" evidence="1">
    <location>
        <begin position="62"/>
        <end position="115"/>
    </location>
</feature>
<feature type="compositionally biased region" description="Basic and acidic residues" evidence="1">
    <location>
        <begin position="275"/>
        <end position="301"/>
    </location>
</feature>
<feature type="region of interest" description="Disordered" evidence="1">
    <location>
        <begin position="1"/>
        <end position="26"/>
    </location>
</feature>
<dbReference type="Proteomes" id="UP000887568">
    <property type="component" value="Unplaced"/>
</dbReference>
<dbReference type="RefSeq" id="XP_038049402.1">
    <property type="nucleotide sequence ID" value="XM_038193474.1"/>
</dbReference>
<dbReference type="AlphaFoldDB" id="A0A913ZC99"/>
<evidence type="ECO:0000256" key="1">
    <source>
        <dbReference type="SAM" id="MobiDB-lite"/>
    </source>
</evidence>
<sequence>MATMVTSQDVSGHSISRQPARQPSAAQSLNIREFSFATQSRFNAGRDLVLTRSDSYVIRKPPKEFDIWEHPPPDFRPQQYLPKPPKRNSRESMQPWKYGTFPGQKKAMSKTEGKKSVALPKILQPVRPRSEQMVTRFKIDDPHEARAKFVREGMYPKEQYQMPKKHDFRGYPPLGPLGLPEFVTAPEHDPYNIHFKSRNRDIIVGLPQPRSERSEGRQMGQAMTPQPRYQPELIMPSLKWPTTSGEFTRFRRKNRSPHTVLFDQIEDTLEERWKQEDGERERIQKEMERDKREKQFREEVARQLVARTQMPSASTVRSPWEGGDNGQTGGRVDRQMSGQKYSDAGSHHGSRARMGSHGNSRDEDAYSRSVLSSANEYSMDVS</sequence>
<name>A0A913ZC99_PATMI</name>
<dbReference type="EnsemblMetazoa" id="XM_038193474.1">
    <property type="protein sequence ID" value="XP_038049402.1"/>
    <property type="gene ID" value="LOC119723010"/>
</dbReference>
<evidence type="ECO:0000313" key="3">
    <source>
        <dbReference type="Proteomes" id="UP000887568"/>
    </source>
</evidence>
<dbReference type="GeneID" id="119723010"/>
<proteinExistence type="predicted"/>
<feature type="region of interest" description="Disordered" evidence="1">
    <location>
        <begin position="275"/>
        <end position="382"/>
    </location>
</feature>
<protein>
    <submittedName>
        <fullName evidence="2">Uncharacterized protein</fullName>
    </submittedName>
</protein>
<evidence type="ECO:0000313" key="2">
    <source>
        <dbReference type="EnsemblMetazoa" id="XP_038049402.1"/>
    </source>
</evidence>
<dbReference type="OrthoDB" id="5947521at2759"/>
<feature type="compositionally biased region" description="Basic and acidic residues" evidence="1">
    <location>
        <begin position="62"/>
        <end position="73"/>
    </location>
</feature>